<comment type="similarity">
    <text evidence="2">Belongs to the CWC16 family.</text>
</comment>
<dbReference type="Gene3D" id="2.40.50.100">
    <property type="match status" value="1"/>
</dbReference>
<comment type="subcellular location">
    <subcellularLocation>
        <location evidence="1">Nucleus</location>
    </subcellularLocation>
</comment>
<dbReference type="InterPro" id="IPR036612">
    <property type="entry name" value="KH_dom_type_1_sf"/>
</dbReference>
<dbReference type="InterPro" id="IPR004088">
    <property type="entry name" value="KH_dom_type_1"/>
</dbReference>
<protein>
    <submittedName>
        <fullName evidence="10">8235_t:CDS:1</fullName>
    </submittedName>
</protein>
<keyword evidence="4" id="KW-0271">Exosome</keyword>
<dbReference type="GO" id="GO:0000178">
    <property type="term" value="C:exosome (RNase complex)"/>
    <property type="evidence" value="ECO:0007669"/>
    <property type="project" value="UniProtKB-KW"/>
</dbReference>
<evidence type="ECO:0000256" key="5">
    <source>
        <dbReference type="ARBA" id="ARBA00022884"/>
    </source>
</evidence>
<evidence type="ECO:0000259" key="8">
    <source>
        <dbReference type="Pfam" id="PF15985"/>
    </source>
</evidence>
<comment type="caution">
    <text evidence="10">The sequence shown here is derived from an EMBL/GenBank/DDBJ whole genome shotgun (WGS) entry which is preliminary data.</text>
</comment>
<feature type="domain" description="RRP4 S1" evidence="9">
    <location>
        <begin position="422"/>
        <end position="493"/>
    </location>
</feature>
<evidence type="ECO:0000259" key="9">
    <source>
        <dbReference type="Pfam" id="PF21266"/>
    </source>
</evidence>
<dbReference type="InterPro" id="IPR007590">
    <property type="entry name" value="Saf4/Yju2"/>
</dbReference>
<dbReference type="PANTHER" id="PTHR12111:SF2">
    <property type="entry name" value="SPLICING FACTOR YJU2B-RELATED"/>
    <property type="match status" value="1"/>
</dbReference>
<evidence type="ECO:0000256" key="1">
    <source>
        <dbReference type="ARBA" id="ARBA00004123"/>
    </source>
</evidence>
<dbReference type="GO" id="GO:0003723">
    <property type="term" value="F:RNA binding"/>
    <property type="evidence" value="ECO:0007669"/>
    <property type="project" value="UniProtKB-KW"/>
</dbReference>
<dbReference type="Pfam" id="PF21266">
    <property type="entry name" value="S1_RRP4"/>
    <property type="match status" value="1"/>
</dbReference>
<evidence type="ECO:0000259" key="7">
    <source>
        <dbReference type="Pfam" id="PF14382"/>
    </source>
</evidence>
<sequence length="617" mass="70338">MQPFNKYYPPDWTPDKGSVNKFVGKHPLGDRARKLDQGVLIVRFELPFNIWCEGCGNHVGKGVRYNAEKKKIGKYFSTPIFSFRMKCHLCDNWIEIHTDPKNAEYSVISGARQKVETWEPEDSEVIKLKDDEEAKKLVDNALYKLEHSVKDEMRSKEALPILTQLQRLNDKQWADPYTHSQRMRKKFREEKKELEAKRLADEEIRDRNALSIPLLPESQEDIVKAQTTEFSDQLLELAQKRKLEITASSIFNKPSSKFKKSKFHIHDPKDKVAQLSVMVAVNTKLKTDPFLKDNDWNLGNHIDGNEKSGENHKDLIIKKRKEDKKQSNDQLTEVLNSENITLDPLLNSKNSKGNNNTACISLVKRKNFESQVVTPGQLITSDAQSMRGHGTYNTESGKCAASVAGVVERVNKLISVRSLHARYNGEVGDLVIGRITEVSHRRWKVDINSRQDAVLLLSAINLPGGIQRRKTDADELQMRKFFSEGDLLVAEVQGHFQDVPQALVQRCKTHFHTLPYGVDLALGLNGYIWVSKQTTKSSKDQDSDAIYSNDNEEIDQERREAIARVCNSINALSRHFLHINDTTIKLAYEASLHFPVKDLLKLDVMEAITSEVKAGIR</sequence>
<comment type="similarity">
    <text evidence="3">Belongs to the RRP4 family.</text>
</comment>
<gene>
    <name evidence="10" type="ORF">FCALED_LOCUS4577</name>
</gene>
<evidence type="ECO:0000313" key="11">
    <source>
        <dbReference type="Proteomes" id="UP000789570"/>
    </source>
</evidence>
<feature type="coiled-coil region" evidence="6">
    <location>
        <begin position="177"/>
        <end position="204"/>
    </location>
</feature>
<dbReference type="GO" id="GO:0071014">
    <property type="term" value="C:post-mRNA release spliceosomal complex"/>
    <property type="evidence" value="ECO:0007669"/>
    <property type="project" value="TreeGrafter"/>
</dbReference>
<organism evidence="10 11">
    <name type="scientific">Funneliformis caledonium</name>
    <dbReference type="NCBI Taxonomy" id="1117310"/>
    <lineage>
        <taxon>Eukaryota</taxon>
        <taxon>Fungi</taxon>
        <taxon>Fungi incertae sedis</taxon>
        <taxon>Mucoromycota</taxon>
        <taxon>Glomeromycotina</taxon>
        <taxon>Glomeromycetes</taxon>
        <taxon>Glomerales</taxon>
        <taxon>Glomeraceae</taxon>
        <taxon>Funneliformis</taxon>
    </lineage>
</organism>
<dbReference type="OrthoDB" id="360327at2759"/>
<evidence type="ECO:0000256" key="3">
    <source>
        <dbReference type="ARBA" id="ARBA00009155"/>
    </source>
</evidence>
<dbReference type="Pfam" id="PF14382">
    <property type="entry name" value="ECR1_N"/>
    <property type="match status" value="1"/>
</dbReference>
<name>A0A9N9F9H2_9GLOM</name>
<dbReference type="Pfam" id="PF04502">
    <property type="entry name" value="Saf4_Yju2"/>
    <property type="match status" value="1"/>
</dbReference>
<dbReference type="EMBL" id="CAJVPQ010000903">
    <property type="protein sequence ID" value="CAG8518596.1"/>
    <property type="molecule type" value="Genomic_DNA"/>
</dbReference>
<keyword evidence="11" id="KW-1185">Reference proteome</keyword>
<dbReference type="SUPFAM" id="SSF110324">
    <property type="entry name" value="Ribosomal L27 protein-like"/>
    <property type="match status" value="1"/>
</dbReference>
<dbReference type="SUPFAM" id="SSF50249">
    <property type="entry name" value="Nucleic acid-binding proteins"/>
    <property type="match status" value="1"/>
</dbReference>
<dbReference type="GO" id="GO:0005684">
    <property type="term" value="C:U2-type spliceosomal complex"/>
    <property type="evidence" value="ECO:0007669"/>
    <property type="project" value="TreeGrafter"/>
</dbReference>
<keyword evidence="6" id="KW-0175">Coiled coil</keyword>
<evidence type="ECO:0000256" key="4">
    <source>
        <dbReference type="ARBA" id="ARBA00022835"/>
    </source>
</evidence>
<proteinExistence type="inferred from homology"/>
<reference evidence="10" key="1">
    <citation type="submission" date="2021-06" db="EMBL/GenBank/DDBJ databases">
        <authorList>
            <person name="Kallberg Y."/>
            <person name="Tangrot J."/>
            <person name="Rosling A."/>
        </authorList>
    </citation>
    <scope>NUCLEOTIDE SEQUENCE</scope>
    <source>
        <strain evidence="10">UK204</strain>
    </source>
</reference>
<dbReference type="Gene3D" id="2.40.50.140">
    <property type="entry name" value="Nucleic acid-binding proteins"/>
    <property type="match status" value="1"/>
</dbReference>
<dbReference type="SUPFAM" id="SSF54791">
    <property type="entry name" value="Eukaryotic type KH-domain (KH-domain type I)"/>
    <property type="match status" value="1"/>
</dbReference>
<dbReference type="InterPro" id="IPR012340">
    <property type="entry name" value="NA-bd_OB-fold"/>
</dbReference>
<keyword evidence="5" id="KW-0694">RNA-binding</keyword>
<dbReference type="GO" id="GO:0000398">
    <property type="term" value="P:mRNA splicing, via spliceosome"/>
    <property type="evidence" value="ECO:0007669"/>
    <property type="project" value="InterPro"/>
</dbReference>
<dbReference type="Proteomes" id="UP000789570">
    <property type="component" value="Unassembled WGS sequence"/>
</dbReference>
<dbReference type="PANTHER" id="PTHR12111">
    <property type="entry name" value="SPLICING FACTOR YJU2"/>
    <property type="match status" value="1"/>
</dbReference>
<dbReference type="InterPro" id="IPR025721">
    <property type="entry name" value="Exosome_cplx_N_dom"/>
</dbReference>
<evidence type="ECO:0000256" key="6">
    <source>
        <dbReference type="SAM" id="Coils"/>
    </source>
</evidence>
<accession>A0A9N9F9H2</accession>
<dbReference type="InterPro" id="IPR048565">
    <property type="entry name" value="S1_RRP4"/>
</dbReference>
<feature type="domain" description="K Homology" evidence="8">
    <location>
        <begin position="494"/>
        <end position="535"/>
    </location>
</feature>
<dbReference type="CDD" id="cd22525">
    <property type="entry name" value="KH-I_Rrp4_eukar"/>
    <property type="match status" value="1"/>
</dbReference>
<dbReference type="Pfam" id="PF15985">
    <property type="entry name" value="KH_6"/>
    <property type="match status" value="1"/>
</dbReference>
<feature type="domain" description="Exosome complex component N-terminal" evidence="7">
    <location>
        <begin position="372"/>
        <end position="410"/>
    </location>
</feature>
<dbReference type="AlphaFoldDB" id="A0A9N9F9H2"/>
<dbReference type="CDD" id="cd05789">
    <property type="entry name" value="S1_Rrp4"/>
    <property type="match status" value="1"/>
</dbReference>
<evidence type="ECO:0000256" key="2">
    <source>
        <dbReference type="ARBA" id="ARBA00005595"/>
    </source>
</evidence>
<evidence type="ECO:0000313" key="10">
    <source>
        <dbReference type="EMBL" id="CAG8518596.1"/>
    </source>
</evidence>